<dbReference type="AlphaFoldDB" id="A0AAD2A3X1"/>
<keyword evidence="1" id="KW-0812">Transmembrane</keyword>
<dbReference type="PANTHER" id="PTHR24177:SF103">
    <property type="entry name" value="PGG DOMAIN-CONTAINING PROTEIN"/>
    <property type="match status" value="1"/>
</dbReference>
<dbReference type="Pfam" id="PF13962">
    <property type="entry name" value="PGG"/>
    <property type="match status" value="1"/>
</dbReference>
<organism evidence="3 4">
    <name type="scientific">Fraxinus pennsylvanica</name>
    <dbReference type="NCBI Taxonomy" id="56036"/>
    <lineage>
        <taxon>Eukaryota</taxon>
        <taxon>Viridiplantae</taxon>
        <taxon>Streptophyta</taxon>
        <taxon>Embryophyta</taxon>
        <taxon>Tracheophyta</taxon>
        <taxon>Spermatophyta</taxon>
        <taxon>Magnoliopsida</taxon>
        <taxon>eudicotyledons</taxon>
        <taxon>Gunneridae</taxon>
        <taxon>Pentapetalae</taxon>
        <taxon>asterids</taxon>
        <taxon>lamiids</taxon>
        <taxon>Lamiales</taxon>
        <taxon>Oleaceae</taxon>
        <taxon>Oleeae</taxon>
        <taxon>Fraxinus</taxon>
    </lineage>
</organism>
<reference evidence="3" key="1">
    <citation type="submission" date="2023-05" db="EMBL/GenBank/DDBJ databases">
        <authorList>
            <person name="Huff M."/>
        </authorList>
    </citation>
    <scope>NUCLEOTIDE SEQUENCE</scope>
</reference>
<dbReference type="InterPro" id="IPR036770">
    <property type="entry name" value="Ankyrin_rpt-contain_sf"/>
</dbReference>
<dbReference type="Gene3D" id="1.25.40.20">
    <property type="entry name" value="Ankyrin repeat-containing domain"/>
    <property type="match status" value="1"/>
</dbReference>
<keyword evidence="4" id="KW-1185">Reference proteome</keyword>
<evidence type="ECO:0000313" key="3">
    <source>
        <dbReference type="EMBL" id="CAI9781199.1"/>
    </source>
</evidence>
<dbReference type="SUPFAM" id="SSF48403">
    <property type="entry name" value="Ankyrin repeat"/>
    <property type="match status" value="1"/>
</dbReference>
<feature type="domain" description="PGG" evidence="2">
    <location>
        <begin position="92"/>
        <end position="205"/>
    </location>
</feature>
<dbReference type="EMBL" id="OU503053">
    <property type="protein sequence ID" value="CAI9781199.1"/>
    <property type="molecule type" value="Genomic_DNA"/>
</dbReference>
<dbReference type="PANTHER" id="PTHR24177">
    <property type="entry name" value="CASKIN"/>
    <property type="match status" value="1"/>
</dbReference>
<evidence type="ECO:0000313" key="4">
    <source>
        <dbReference type="Proteomes" id="UP000834106"/>
    </source>
</evidence>
<evidence type="ECO:0000256" key="1">
    <source>
        <dbReference type="SAM" id="Phobius"/>
    </source>
</evidence>
<evidence type="ECO:0000259" key="2">
    <source>
        <dbReference type="Pfam" id="PF13962"/>
    </source>
</evidence>
<proteinExistence type="predicted"/>
<feature type="transmembrane region" description="Helical" evidence="1">
    <location>
        <begin position="140"/>
        <end position="164"/>
    </location>
</feature>
<protein>
    <recommendedName>
        <fullName evidence="2">PGG domain-containing protein</fullName>
    </recommendedName>
</protein>
<keyword evidence="1" id="KW-1133">Transmembrane helix</keyword>
<feature type="transmembrane region" description="Helical" evidence="1">
    <location>
        <begin position="217"/>
        <end position="237"/>
    </location>
</feature>
<dbReference type="InterPro" id="IPR026961">
    <property type="entry name" value="PGG_dom"/>
</dbReference>
<keyword evidence="1" id="KW-0472">Membrane</keyword>
<sequence length="252" mass="28558">MQGIEKGETALLVAAKNGVVEMVEKIIKLFPEAINDMNTSKKNVVLLAVENRQPHVYRFLLEKITIKEDIFRKTARDIFSESHKGLIQSGDKWLTSTSKSWSIVAALIATVAFSTSITFPGGFKEEINKPTFANEPAFNIFTIASFLALCFSVTSVVMFLAILTSRYQEEDFRKDLPIKLLVGLTTLFVSIASTMVSFCSSHYFVLTDDLKHFAFPAYAFTCLLVTFFTMAQFPYYFDLIWSYFTKMPQPSY</sequence>
<feature type="transmembrane region" description="Helical" evidence="1">
    <location>
        <begin position="101"/>
        <end position="120"/>
    </location>
</feature>
<feature type="transmembrane region" description="Helical" evidence="1">
    <location>
        <begin position="176"/>
        <end position="205"/>
    </location>
</feature>
<dbReference type="GO" id="GO:0016020">
    <property type="term" value="C:membrane"/>
    <property type="evidence" value="ECO:0007669"/>
    <property type="project" value="TreeGrafter"/>
</dbReference>
<accession>A0AAD2A3X1</accession>
<name>A0AAD2A3X1_9LAMI</name>
<gene>
    <name evidence="3" type="ORF">FPE_LOCUS28629</name>
</gene>
<dbReference type="Proteomes" id="UP000834106">
    <property type="component" value="Chromosome 18"/>
</dbReference>